<name>A0A1X7TFW4_AMPQE</name>
<dbReference type="InterPro" id="IPR011011">
    <property type="entry name" value="Znf_FYVE_PHD"/>
</dbReference>
<dbReference type="GO" id="GO:0008270">
    <property type="term" value="F:zinc ion binding"/>
    <property type="evidence" value="ECO:0007669"/>
    <property type="project" value="UniProtKB-KW"/>
</dbReference>
<dbReference type="SUPFAM" id="SSF57903">
    <property type="entry name" value="FYVE/PHD zinc finger"/>
    <property type="match status" value="1"/>
</dbReference>
<protein>
    <recommendedName>
        <fullName evidence="8">PHD-type domain-containing protein</fullName>
    </recommendedName>
</protein>
<feature type="domain" description="SWIM-type" evidence="6">
    <location>
        <begin position="50"/>
        <end position="89"/>
    </location>
</feature>
<keyword evidence="2 4" id="KW-0863">Zinc-finger</keyword>
<dbReference type="EnsemblMetazoa" id="Aqu2.1.13567_001">
    <property type="protein sequence ID" value="Aqu2.1.13567_001"/>
    <property type="gene ID" value="Aqu2.1.13567"/>
</dbReference>
<dbReference type="InterPro" id="IPR013083">
    <property type="entry name" value="Znf_RING/FYVE/PHD"/>
</dbReference>
<dbReference type="SMART" id="SM00249">
    <property type="entry name" value="PHD"/>
    <property type="match status" value="1"/>
</dbReference>
<evidence type="ECO:0000256" key="4">
    <source>
        <dbReference type="PROSITE-ProRule" id="PRU00325"/>
    </source>
</evidence>
<dbReference type="InterPro" id="IPR052579">
    <property type="entry name" value="Zinc_finger_SWIM"/>
</dbReference>
<dbReference type="InterPro" id="IPR019786">
    <property type="entry name" value="Zinc_finger_PHD-type_CS"/>
</dbReference>
<dbReference type="Gene3D" id="3.30.40.10">
    <property type="entry name" value="Zinc/RING finger domain, C3HC4 (zinc finger)"/>
    <property type="match status" value="1"/>
</dbReference>
<keyword evidence="3" id="KW-0862">Zinc</keyword>
<evidence type="ECO:0000256" key="1">
    <source>
        <dbReference type="ARBA" id="ARBA00022723"/>
    </source>
</evidence>
<dbReference type="PROSITE" id="PS01359">
    <property type="entry name" value="ZF_PHD_1"/>
    <property type="match status" value="1"/>
</dbReference>
<dbReference type="PANTHER" id="PTHR31569">
    <property type="entry name" value="SWIM-TYPE DOMAIN-CONTAINING PROTEIN"/>
    <property type="match status" value="1"/>
</dbReference>
<reference evidence="7" key="1">
    <citation type="submission" date="2017-05" db="UniProtKB">
        <authorList>
            <consortium name="EnsemblMetazoa"/>
        </authorList>
    </citation>
    <scope>IDENTIFICATION</scope>
</reference>
<dbReference type="PROSITE" id="PS50016">
    <property type="entry name" value="ZF_PHD_2"/>
    <property type="match status" value="1"/>
</dbReference>
<evidence type="ECO:0000313" key="7">
    <source>
        <dbReference type="EnsemblMetazoa" id="Aqu2.1.13567_001"/>
    </source>
</evidence>
<dbReference type="InParanoid" id="A0A1X7TFW4"/>
<dbReference type="STRING" id="400682.A0A1X7TFW4"/>
<dbReference type="PROSITE" id="PS50966">
    <property type="entry name" value="ZF_SWIM"/>
    <property type="match status" value="1"/>
</dbReference>
<dbReference type="AlphaFoldDB" id="A0A1X7TFW4"/>
<dbReference type="InterPro" id="IPR007527">
    <property type="entry name" value="Znf_SWIM"/>
</dbReference>
<dbReference type="Pfam" id="PF00628">
    <property type="entry name" value="PHD"/>
    <property type="match status" value="1"/>
</dbReference>
<evidence type="ECO:0000259" key="5">
    <source>
        <dbReference type="PROSITE" id="PS50016"/>
    </source>
</evidence>
<sequence length="395" mass="44481">MQRTKVNRFQSDSPEYLYFNCLTSYASEFVIKQLSLIDKVANITENDGEYTVPTSEGLRSVSCTKCDCIFNKSMILPCRHIFALRRKLELSLFDPSLCDKRWTFDYYKATHRFFTEESGDASGDSLLVTSSSKKHSTKLNEDWCSTDDENDGNIEDMEQELATCTVPTNQEQMSVTEGTEKVDSDIGCIHVAAGSSISNATTNNAEPVSSSSNCTISLGIKTPHPMRKRGRPKGHLLTTIGIPRKRNALSNKPCCFNLLHSSKKEKIILSWFVEESVACQAIEFDGIIQEEDIECRPEKIPASALDENVDICSIRKYFSYDAWLLVEGVMKQKKEKMVWLCAVCQKDLNSDESIACDSCLLWHHFTCVSVKKQPKAKAWFCRKCHLSAAKACNNS</sequence>
<evidence type="ECO:0000256" key="2">
    <source>
        <dbReference type="ARBA" id="ARBA00022771"/>
    </source>
</evidence>
<organism evidence="7">
    <name type="scientific">Amphimedon queenslandica</name>
    <name type="common">Sponge</name>
    <dbReference type="NCBI Taxonomy" id="400682"/>
    <lineage>
        <taxon>Eukaryota</taxon>
        <taxon>Metazoa</taxon>
        <taxon>Porifera</taxon>
        <taxon>Demospongiae</taxon>
        <taxon>Heteroscleromorpha</taxon>
        <taxon>Haplosclerida</taxon>
        <taxon>Niphatidae</taxon>
        <taxon>Amphimedon</taxon>
    </lineage>
</organism>
<dbReference type="InterPro" id="IPR001965">
    <property type="entry name" value="Znf_PHD"/>
</dbReference>
<evidence type="ECO:0000256" key="3">
    <source>
        <dbReference type="ARBA" id="ARBA00022833"/>
    </source>
</evidence>
<dbReference type="InterPro" id="IPR019787">
    <property type="entry name" value="Znf_PHD-finger"/>
</dbReference>
<dbReference type="OrthoDB" id="124789at2759"/>
<feature type="domain" description="PHD-type" evidence="5">
    <location>
        <begin position="338"/>
        <end position="387"/>
    </location>
</feature>
<proteinExistence type="predicted"/>
<evidence type="ECO:0000259" key="6">
    <source>
        <dbReference type="PROSITE" id="PS50966"/>
    </source>
</evidence>
<accession>A0A1X7TFW4</accession>
<evidence type="ECO:0008006" key="8">
    <source>
        <dbReference type="Google" id="ProtNLM"/>
    </source>
</evidence>
<keyword evidence="1" id="KW-0479">Metal-binding</keyword>
<dbReference type="PANTHER" id="PTHR31569:SF4">
    <property type="entry name" value="SWIM-TYPE DOMAIN-CONTAINING PROTEIN"/>
    <property type="match status" value="1"/>
</dbReference>